<keyword evidence="1" id="KW-0472">Membrane</keyword>
<keyword evidence="1" id="KW-0812">Transmembrane</keyword>
<evidence type="ECO:0000256" key="1">
    <source>
        <dbReference type="SAM" id="Phobius"/>
    </source>
</evidence>
<feature type="transmembrane region" description="Helical" evidence="1">
    <location>
        <begin position="120"/>
        <end position="142"/>
    </location>
</feature>
<proteinExistence type="predicted"/>
<evidence type="ECO:0000313" key="4">
    <source>
        <dbReference type="Proteomes" id="UP000219559"/>
    </source>
</evidence>
<feature type="transmembrane region" description="Helical" evidence="1">
    <location>
        <begin position="264"/>
        <end position="281"/>
    </location>
</feature>
<organism evidence="3 4">
    <name type="scientific">Sediminicola luteus</name>
    <dbReference type="NCBI Taxonomy" id="319238"/>
    <lineage>
        <taxon>Bacteria</taxon>
        <taxon>Pseudomonadati</taxon>
        <taxon>Bacteroidota</taxon>
        <taxon>Flavobacteriia</taxon>
        <taxon>Flavobacteriales</taxon>
        <taxon>Flavobacteriaceae</taxon>
        <taxon>Sediminicola</taxon>
    </lineage>
</organism>
<feature type="transmembrane region" description="Helical" evidence="1">
    <location>
        <begin position="327"/>
        <end position="346"/>
    </location>
</feature>
<dbReference type="EMBL" id="NBWU01000004">
    <property type="protein sequence ID" value="PCE64195.1"/>
    <property type="molecule type" value="Genomic_DNA"/>
</dbReference>
<feature type="transmembrane region" description="Helical" evidence="1">
    <location>
        <begin position="12"/>
        <end position="32"/>
    </location>
</feature>
<protein>
    <recommendedName>
        <fullName evidence="2">Acyltransferase 3 domain-containing protein</fullName>
    </recommendedName>
</protein>
<dbReference type="Pfam" id="PF01757">
    <property type="entry name" value="Acyl_transf_3"/>
    <property type="match status" value="1"/>
</dbReference>
<dbReference type="AlphaFoldDB" id="A0A2A4G8W6"/>
<gene>
    <name evidence="3" type="ORF">B7P33_12475</name>
</gene>
<evidence type="ECO:0000313" key="3">
    <source>
        <dbReference type="EMBL" id="PCE64195.1"/>
    </source>
</evidence>
<feature type="domain" description="Acyltransferase 3" evidence="2">
    <location>
        <begin position="14"/>
        <end position="345"/>
    </location>
</feature>
<feature type="transmembrane region" description="Helical" evidence="1">
    <location>
        <begin position="218"/>
        <end position="238"/>
    </location>
</feature>
<name>A0A2A4G8W6_9FLAO</name>
<feature type="transmembrane region" description="Helical" evidence="1">
    <location>
        <begin position="52"/>
        <end position="75"/>
    </location>
</feature>
<keyword evidence="1" id="KW-1133">Transmembrane helix</keyword>
<sequence length="400" mass="46065">MGINKQMKSNRLFFIDAMRAWAILMMLQGHFIDGLLDNAFRDDSVVLYSVWKYFRGITAPVFFTVSGFIFTYLLIRVPQTGWQNPRVKKGLKRGLELLFIGYLLRTNLWGLLSFRFYDSFYLVDVLHCIGLSLLGIVGVYLATAKRTRGFPLVLAAIGVLLFVFEPMYKTWGFEWLPVGLANYLTKANGSVFTIIPWFGYAAIGGALAMIFKRFKAVPYFYPITITSSLLVGSGLIFWSSDFFLWLSTQTGITLFEAIQQNNYLFIRLGDVFLVFAIFMLFRKWMAQPLVLKIGQSTLSIYVIHFIILYGSFTGMGLYRYLHHSLSPQWVIPGALLFMGGCVWLSLRYEAHKVRVKTEIKGFWVFIKTTAQKYLPLALYGLRVLSVRVRFFIHRLLRPVK</sequence>
<feature type="transmembrane region" description="Helical" evidence="1">
    <location>
        <begin position="301"/>
        <end position="321"/>
    </location>
</feature>
<dbReference type="GO" id="GO:0016747">
    <property type="term" value="F:acyltransferase activity, transferring groups other than amino-acyl groups"/>
    <property type="evidence" value="ECO:0007669"/>
    <property type="project" value="InterPro"/>
</dbReference>
<feature type="transmembrane region" description="Helical" evidence="1">
    <location>
        <begin position="188"/>
        <end position="211"/>
    </location>
</feature>
<reference evidence="3 4" key="1">
    <citation type="submission" date="2017-04" db="EMBL/GenBank/DDBJ databases">
        <title>A new member of the family Flavobacteriaceae isolated from ascidians.</title>
        <authorList>
            <person name="Chen L."/>
        </authorList>
    </citation>
    <scope>NUCLEOTIDE SEQUENCE [LARGE SCALE GENOMIC DNA]</scope>
    <source>
        <strain evidence="3 4">HQA918</strain>
    </source>
</reference>
<dbReference type="Proteomes" id="UP000219559">
    <property type="component" value="Unassembled WGS sequence"/>
</dbReference>
<comment type="caution">
    <text evidence="3">The sequence shown here is derived from an EMBL/GenBank/DDBJ whole genome shotgun (WGS) entry which is preliminary data.</text>
</comment>
<keyword evidence="4" id="KW-1185">Reference proteome</keyword>
<evidence type="ECO:0000259" key="2">
    <source>
        <dbReference type="Pfam" id="PF01757"/>
    </source>
</evidence>
<accession>A0A2A4G8W6</accession>
<feature type="transmembrane region" description="Helical" evidence="1">
    <location>
        <begin position="95"/>
        <end position="114"/>
    </location>
</feature>
<feature type="transmembrane region" description="Helical" evidence="1">
    <location>
        <begin position="149"/>
        <end position="168"/>
    </location>
</feature>
<dbReference type="InterPro" id="IPR002656">
    <property type="entry name" value="Acyl_transf_3_dom"/>
</dbReference>